<evidence type="ECO:0000256" key="5">
    <source>
        <dbReference type="ARBA" id="ARBA00023242"/>
    </source>
</evidence>
<dbReference type="InterPro" id="IPR005333">
    <property type="entry name" value="Transcription_factor_TCP"/>
</dbReference>
<keyword evidence="5" id="KW-0539">Nucleus</keyword>
<dbReference type="GO" id="GO:0003700">
    <property type="term" value="F:DNA-binding transcription factor activity"/>
    <property type="evidence" value="ECO:0007669"/>
    <property type="project" value="InterPro"/>
</dbReference>
<evidence type="ECO:0000256" key="3">
    <source>
        <dbReference type="ARBA" id="ARBA00023125"/>
    </source>
</evidence>
<evidence type="ECO:0000313" key="8">
    <source>
        <dbReference type="EMBL" id="WLS55739.1"/>
    </source>
</evidence>
<dbReference type="GO" id="GO:0043565">
    <property type="term" value="F:sequence-specific DNA binding"/>
    <property type="evidence" value="ECO:0007669"/>
    <property type="project" value="TreeGrafter"/>
</dbReference>
<dbReference type="InterPro" id="IPR017887">
    <property type="entry name" value="TF_TCP_subgr"/>
</dbReference>
<evidence type="ECO:0000256" key="2">
    <source>
        <dbReference type="ARBA" id="ARBA00023015"/>
    </source>
</evidence>
<dbReference type="PANTHER" id="PTHR31072">
    <property type="entry name" value="TRANSCRIPTION FACTOR TCP4-RELATED"/>
    <property type="match status" value="1"/>
</dbReference>
<evidence type="ECO:0000256" key="4">
    <source>
        <dbReference type="ARBA" id="ARBA00023163"/>
    </source>
</evidence>
<feature type="domain" description="TCP" evidence="7">
    <location>
        <begin position="54"/>
        <end position="108"/>
    </location>
</feature>
<dbReference type="GO" id="GO:0005634">
    <property type="term" value="C:nucleus"/>
    <property type="evidence" value="ECO:0007669"/>
    <property type="project" value="UniProtKB-SubCell"/>
</dbReference>
<dbReference type="PANTHER" id="PTHR31072:SF15">
    <property type="entry name" value="TRANSCRIPTION FACTOR TCP19-LIKE"/>
    <property type="match status" value="1"/>
</dbReference>
<sequence>MGVLHETEPKAEPVDPDHKPDPPPLPAQPITWIPPASGASGKRSSSPSSSSSGNKDRHTKVEGRGRRIRIPATCAARIFQLTRELGHKSDGETVRWLLEHAEPAIVRATGSGTVPSTAVSVAGALKIPPTNTTSSSSPPASAGAPEPKRRKKSPPPATQNGVSLSSGLAPVAPTAAAVVPMWAIPTNGPAGAFWMIQPAAGQILAVSPVFNLPAAVISPATTGMNAGQSSNGKKELQLLDKK</sequence>
<proteinExistence type="evidence at transcript level"/>
<comment type="subcellular location">
    <subcellularLocation>
        <location evidence="1">Nucleus</location>
    </subcellularLocation>
</comment>
<feature type="compositionally biased region" description="Low complexity" evidence="6">
    <location>
        <begin position="128"/>
        <end position="145"/>
    </location>
</feature>
<feature type="compositionally biased region" description="Basic and acidic residues" evidence="6">
    <location>
        <begin position="232"/>
        <end position="242"/>
    </location>
</feature>
<feature type="compositionally biased region" description="Basic and acidic residues" evidence="6">
    <location>
        <begin position="1"/>
        <end position="21"/>
    </location>
</feature>
<feature type="compositionally biased region" description="Polar residues" evidence="6">
    <location>
        <begin position="221"/>
        <end position="231"/>
    </location>
</feature>
<accession>A0AA50DF51</accession>
<dbReference type="AlphaFoldDB" id="A0AA50DF51"/>
<dbReference type="EMBL" id="OR145855">
    <property type="protein sequence ID" value="WLS55739.1"/>
    <property type="molecule type" value="mRNA"/>
</dbReference>
<dbReference type="Pfam" id="PF03634">
    <property type="entry name" value="TCP"/>
    <property type="match status" value="1"/>
</dbReference>
<evidence type="ECO:0000256" key="6">
    <source>
        <dbReference type="SAM" id="MobiDB-lite"/>
    </source>
</evidence>
<name>A0AA50DF51_9CARY</name>
<feature type="region of interest" description="Disordered" evidence="6">
    <location>
        <begin position="221"/>
        <end position="242"/>
    </location>
</feature>
<evidence type="ECO:0000259" key="7">
    <source>
        <dbReference type="PROSITE" id="PS51369"/>
    </source>
</evidence>
<feature type="region of interest" description="Disordered" evidence="6">
    <location>
        <begin position="126"/>
        <end position="166"/>
    </location>
</feature>
<evidence type="ECO:0000256" key="1">
    <source>
        <dbReference type="ARBA" id="ARBA00004123"/>
    </source>
</evidence>
<keyword evidence="4" id="KW-0804">Transcription</keyword>
<gene>
    <name evidence="8" type="primary">TCP9</name>
</gene>
<keyword evidence="2" id="KW-0805">Transcription regulation</keyword>
<feature type="compositionally biased region" description="Basic and acidic residues" evidence="6">
    <location>
        <begin position="54"/>
        <end position="65"/>
    </location>
</feature>
<feature type="region of interest" description="Disordered" evidence="6">
    <location>
        <begin position="1"/>
        <end position="68"/>
    </location>
</feature>
<organism evidence="8">
    <name type="scientific">Selenicereus monacanthus</name>
    <dbReference type="NCBI Taxonomy" id="1195128"/>
    <lineage>
        <taxon>Eukaryota</taxon>
        <taxon>Viridiplantae</taxon>
        <taxon>Streptophyta</taxon>
        <taxon>Embryophyta</taxon>
        <taxon>Tracheophyta</taxon>
        <taxon>Spermatophyta</taxon>
        <taxon>Magnoliopsida</taxon>
        <taxon>eudicotyledons</taxon>
        <taxon>Gunneridae</taxon>
        <taxon>Pentapetalae</taxon>
        <taxon>Caryophyllales</taxon>
        <taxon>Cactineae</taxon>
        <taxon>Cactaceae</taxon>
        <taxon>Cactoideae</taxon>
        <taxon>Hylocereeae</taxon>
        <taxon>Selenicereus</taxon>
    </lineage>
</organism>
<keyword evidence="3" id="KW-0238">DNA-binding</keyword>
<reference evidence="8" key="1">
    <citation type="submission" date="2023-05" db="EMBL/GenBank/DDBJ databases">
        <authorList>
            <person name="Zhao J."/>
            <person name="Ni R."/>
        </authorList>
    </citation>
    <scope>NUCLEOTIDE SEQUENCE</scope>
</reference>
<protein>
    <submittedName>
        <fullName evidence="8">Transcription factor TCP9</fullName>
    </submittedName>
</protein>
<feature type="compositionally biased region" description="Low complexity" evidence="6">
    <location>
        <begin position="34"/>
        <end position="53"/>
    </location>
</feature>
<dbReference type="PROSITE" id="PS51369">
    <property type="entry name" value="TCP"/>
    <property type="match status" value="1"/>
</dbReference>